<dbReference type="AlphaFoldDB" id="A0A8C3D799"/>
<name>A0A8C3D799_CORMO</name>
<evidence type="ECO:0000313" key="2">
    <source>
        <dbReference type="Proteomes" id="UP000694553"/>
    </source>
</evidence>
<dbReference type="Ensembl" id="ENSCMUT00000001029.2">
    <property type="protein sequence ID" value="ENSCMUP00000000953.1"/>
    <property type="gene ID" value="ENSCMUG00000000708.2"/>
</dbReference>
<reference evidence="1" key="3">
    <citation type="submission" date="2025-09" db="UniProtKB">
        <authorList>
            <consortium name="Ensembl"/>
        </authorList>
    </citation>
    <scope>IDENTIFICATION</scope>
</reference>
<keyword evidence="2" id="KW-1185">Reference proteome</keyword>
<sequence length="127" mass="13136">PCEQIKRGELKLFGAVEPSRASPVLSEELVAQHFGVRVVLSPGGGGPLQVPGCAGGLCASGTPFRLSPSPRREPGTRGSGHGVCRWPGWVTCVSKGILGMPLHPKSTCSWSGDGLSCERTSKITGAD</sequence>
<proteinExistence type="predicted"/>
<reference evidence="2" key="1">
    <citation type="submission" date="2019-10" db="EMBL/GenBank/DDBJ databases">
        <title>Corvus moneduloides (New Caledonian crow) genome, bCorMon1, primary haplotype.</title>
        <authorList>
            <person name="Rutz C."/>
            <person name="Fungtammasan C."/>
            <person name="Mountcastle J."/>
            <person name="Formenti G."/>
            <person name="Chow W."/>
            <person name="Howe K."/>
            <person name="Steele M.P."/>
            <person name="Fernandes J."/>
            <person name="Gilbert M.T.P."/>
            <person name="Fedrigo O."/>
            <person name="Jarvis E.D."/>
            <person name="Gemmell N."/>
        </authorList>
    </citation>
    <scope>NUCLEOTIDE SEQUENCE [LARGE SCALE GENOMIC DNA]</scope>
</reference>
<accession>A0A8C3D799</accession>
<dbReference type="Proteomes" id="UP000694553">
    <property type="component" value="Unassembled WGS sequence"/>
</dbReference>
<reference evidence="1" key="2">
    <citation type="submission" date="2025-08" db="UniProtKB">
        <authorList>
            <consortium name="Ensembl"/>
        </authorList>
    </citation>
    <scope>IDENTIFICATION</scope>
</reference>
<protein>
    <submittedName>
        <fullName evidence="1">Uncharacterized protein</fullName>
    </submittedName>
</protein>
<organism evidence="1 2">
    <name type="scientific">Corvus moneduloides</name>
    <name type="common">New Caledonian crow</name>
    <dbReference type="NCBI Taxonomy" id="1196302"/>
    <lineage>
        <taxon>Eukaryota</taxon>
        <taxon>Metazoa</taxon>
        <taxon>Chordata</taxon>
        <taxon>Craniata</taxon>
        <taxon>Vertebrata</taxon>
        <taxon>Euteleostomi</taxon>
        <taxon>Archelosauria</taxon>
        <taxon>Archosauria</taxon>
        <taxon>Dinosauria</taxon>
        <taxon>Saurischia</taxon>
        <taxon>Theropoda</taxon>
        <taxon>Coelurosauria</taxon>
        <taxon>Aves</taxon>
        <taxon>Neognathae</taxon>
        <taxon>Neoaves</taxon>
        <taxon>Telluraves</taxon>
        <taxon>Australaves</taxon>
        <taxon>Passeriformes</taxon>
        <taxon>Corvoidea</taxon>
        <taxon>Corvidae</taxon>
        <taxon>Corvus</taxon>
    </lineage>
</organism>
<evidence type="ECO:0000313" key="1">
    <source>
        <dbReference type="Ensembl" id="ENSCMUP00000000953.1"/>
    </source>
</evidence>